<evidence type="ECO:0000256" key="3">
    <source>
        <dbReference type="ARBA" id="ARBA00007238"/>
    </source>
</evidence>
<evidence type="ECO:0000256" key="8">
    <source>
        <dbReference type="ARBA" id="ARBA00022729"/>
    </source>
</evidence>
<proteinExistence type="inferred from homology"/>
<name>A0A6A4T8I8_SCOMX</name>
<dbReference type="EC" id="4.3.1.3" evidence="4 18"/>
<sequence length="1115" mass="121988">MPRFTVHIRDEWLAVPCRDTTNTIRWLGHEALKRYIKNKPDNGGITAVKDTRFVVRRCQGLGLLDADDTIEDVLEDNDFVELVVYGITTGFGKFARTVIPVSKLKELQENLVRSHSAGVGNPLSPERTRMLLALRINVLAKGYSGISLETLHAMIQAFNASCLSFVPEKGTVGASGDLAPLSHLALGLMGEGKMWSPKSGWADAKYVLEAHGLKPISLRPKEGLALINGTQMITSLGAEAVERAQAIARQADIIAALTLEVQKGTTKAFDSDIHRLRPHPGQIEVALRFRSLLDSDHHPSQIAESHRFCDRVQDAYTMRCCPQVHGIANDTIQFVQNIINTEINSATDNPLYKMVFAERGETISGGNFHGEYPAKALDFLAIAVHELASISERRIERLCNPSLSELPAFLVNEGGLNSGFMIAHCTAAALGSSEHYFSDPTPWVDCCRIRATAPAQRCPGQMRETQSDMLAVPADIGQQSIVATRMRLWTLLIIFPVCASSPLIADASRGQGPAAGSSCSGRACNPRMGNLSRGRVLSSRSVCGSNSSEQYCFYEQSAAPGRRESCSAAKCGKCNSAIPGQAHPPSAMSDCAFRHPDTWWQSAGGAQGETLRLDLETEFLFTHLILVFRSPRPAAMVLERSRDHGRTWRALGHYAGDCDEAFGLAEGSPVRQRGAACTSKYSGAFPCTRGEVIYRALSPWQSVDPYGPAAQDQLMITNLRVRLLQRQPCPCQAKHPGAAILPTDHFAIYDFIVKGSCLCNGHADHCVPARGYQPSQHRTSNMVHGKCVCRHNTAGDHCERCTPLYNDQPWQAANGLLGTPHECQKCKCNGHAKSCHFSRGLWLATGRRSGGVCDNCRHNTEGRHCQNCKKGFSRDPGRPKTAPDSCKRSVLSGGSPLCSPTSGECTCKPGVGGPRCDSCMMGYWGLREYGCRPCDCTGDCDPYTGDCISGSDVEVFYTATGHLGHSSNNSGTALFRAEELFSALHHSEKCECVEVTLGSPKLFCSAEYDYVLVLKVMSAHDKGSHAEVEVKVKKVLYQNRQMKIQRGNITLYPESWTIQSCTCPILNPGSEYVVAGHEDWKTGRLMVNTKSFVKPWKSSLGRKILHILRKDCGRR</sequence>
<keyword evidence="11 16" id="KW-1015">Disulfide bond</keyword>
<evidence type="ECO:0000259" key="19">
    <source>
        <dbReference type="PROSITE" id="PS50027"/>
    </source>
</evidence>
<reference evidence="22 23" key="1">
    <citation type="submission" date="2019-06" db="EMBL/GenBank/DDBJ databases">
        <title>Draft genomes of female and male turbot (Scophthalmus maximus).</title>
        <authorList>
            <person name="Xu H."/>
            <person name="Xu X.-W."/>
            <person name="Shao C."/>
            <person name="Chen S."/>
        </authorList>
    </citation>
    <scope>NUCLEOTIDE SEQUENCE [LARGE SCALE GENOMIC DNA]</scope>
    <source>
        <strain evidence="22">Ysfricsl-2016a</strain>
        <tissue evidence="22">Blood</tissue>
    </source>
</reference>
<dbReference type="Pfam" id="PF12053">
    <property type="entry name" value="Par3_HAL_N_term"/>
    <property type="match status" value="1"/>
</dbReference>
<dbReference type="Pfam" id="PF00053">
    <property type="entry name" value="EGF_laminin"/>
    <property type="match status" value="2"/>
</dbReference>
<comment type="catalytic activity">
    <reaction evidence="15 18">
        <text>L-histidine = trans-urocanate + NH4(+)</text>
        <dbReference type="Rhea" id="RHEA:21232"/>
        <dbReference type="ChEBI" id="CHEBI:17771"/>
        <dbReference type="ChEBI" id="CHEBI:28938"/>
        <dbReference type="ChEBI" id="CHEBI:57595"/>
        <dbReference type="EC" id="4.3.1.3"/>
    </reaction>
</comment>
<dbReference type="UniPathway" id="UPA00379">
    <property type="reaction ID" value="UER00549"/>
</dbReference>
<dbReference type="SUPFAM" id="SSF57196">
    <property type="entry name" value="EGF/Laminin"/>
    <property type="match status" value="3"/>
</dbReference>
<comment type="similarity">
    <text evidence="3 17">Belongs to the PAL/histidase family.</text>
</comment>
<feature type="domain" description="Laminin N-terminal" evidence="21">
    <location>
        <begin position="520"/>
        <end position="756"/>
    </location>
</feature>
<evidence type="ECO:0000256" key="9">
    <source>
        <dbReference type="ARBA" id="ARBA00022737"/>
    </source>
</evidence>
<dbReference type="Gene3D" id="2.60.120.260">
    <property type="entry name" value="Galactose-binding domain-like"/>
    <property type="match status" value="1"/>
</dbReference>
<protein>
    <recommendedName>
        <fullName evidence="5 18">Histidine ammonia-lyase</fullName>
        <ecNumber evidence="4 18">4.3.1.3</ecNumber>
    </recommendedName>
</protein>
<comment type="subcellular location">
    <subcellularLocation>
        <location evidence="1">Secreted</location>
        <location evidence="1">Extracellular space</location>
        <location evidence="1">Extracellular matrix</location>
    </subcellularLocation>
</comment>
<dbReference type="InterPro" id="IPR000742">
    <property type="entry name" value="EGF"/>
</dbReference>
<evidence type="ECO:0000256" key="12">
    <source>
        <dbReference type="ARBA" id="ARBA00023180"/>
    </source>
</evidence>
<keyword evidence="14 16" id="KW-0424">Laminin EGF-like domain</keyword>
<keyword evidence="7" id="KW-0272">Extracellular matrix</keyword>
<dbReference type="SMART" id="SM00136">
    <property type="entry name" value="LamNT"/>
    <property type="match status" value="1"/>
</dbReference>
<dbReference type="FunFam" id="2.60.120.260:FF:000173">
    <property type="entry name" value="Netrin 4"/>
    <property type="match status" value="1"/>
</dbReference>
<dbReference type="Gene3D" id="2.170.300.10">
    <property type="entry name" value="Tie2 ligand-binding domain superfamily"/>
    <property type="match status" value="1"/>
</dbReference>
<dbReference type="PROSITE" id="PS01248">
    <property type="entry name" value="EGF_LAM_1"/>
    <property type="match status" value="1"/>
</dbReference>
<accession>A0A6A4T8I8</accession>
<dbReference type="InterPro" id="IPR021922">
    <property type="entry name" value="Par3/HAL_N"/>
</dbReference>
<dbReference type="InterPro" id="IPR008211">
    <property type="entry name" value="Laminin_N"/>
</dbReference>
<dbReference type="Pfam" id="PF00055">
    <property type="entry name" value="Laminin_N"/>
    <property type="match status" value="1"/>
</dbReference>
<evidence type="ECO:0000256" key="10">
    <source>
        <dbReference type="ARBA" id="ARBA00022808"/>
    </source>
</evidence>
<dbReference type="Pfam" id="PF24973">
    <property type="entry name" value="EGF_LMN_ATRN"/>
    <property type="match status" value="1"/>
</dbReference>
<keyword evidence="8" id="KW-0732">Signal</keyword>
<dbReference type="InterPro" id="IPR008993">
    <property type="entry name" value="TIMP-like_OB-fold"/>
</dbReference>
<evidence type="ECO:0000313" key="22">
    <source>
        <dbReference type="EMBL" id="KAF0040678.1"/>
    </source>
</evidence>
<evidence type="ECO:0000256" key="16">
    <source>
        <dbReference type="PROSITE-ProRule" id="PRU00460"/>
    </source>
</evidence>
<evidence type="ECO:0000256" key="17">
    <source>
        <dbReference type="RuleBase" id="RU003954"/>
    </source>
</evidence>
<keyword evidence="9" id="KW-0677">Repeat</keyword>
<dbReference type="InterPro" id="IPR056863">
    <property type="entry name" value="LMN_ATRN_NET-like_EGF"/>
</dbReference>
<dbReference type="PROSITE" id="PS00022">
    <property type="entry name" value="EGF_1"/>
    <property type="match status" value="1"/>
</dbReference>
<evidence type="ECO:0000256" key="6">
    <source>
        <dbReference type="ARBA" id="ARBA00022525"/>
    </source>
</evidence>
<keyword evidence="10 18" id="KW-0369">Histidine metabolism</keyword>
<dbReference type="PROSITE" id="PS50189">
    <property type="entry name" value="NTR"/>
    <property type="match status" value="1"/>
</dbReference>
<dbReference type="GO" id="GO:0019556">
    <property type="term" value="P:L-histidine catabolic process to glutamate and formamide"/>
    <property type="evidence" value="ECO:0007669"/>
    <property type="project" value="UniProtKB-UniPathway"/>
</dbReference>
<dbReference type="GO" id="GO:0004397">
    <property type="term" value="F:histidine ammonia-lyase activity"/>
    <property type="evidence" value="ECO:0007669"/>
    <property type="project" value="UniProtKB-EC"/>
</dbReference>
<comment type="caution">
    <text evidence="16">Lacks conserved residue(s) required for the propagation of feature annotation.</text>
</comment>
<keyword evidence="12" id="KW-0325">Glycoprotein</keyword>
<feature type="disulfide bond" evidence="16">
    <location>
        <begin position="907"/>
        <end position="916"/>
    </location>
</feature>
<dbReference type="FunFam" id="2.10.25.10:FF:000333">
    <property type="entry name" value="netrin-4 isoform X2"/>
    <property type="match status" value="1"/>
</dbReference>
<dbReference type="GO" id="GO:0071944">
    <property type="term" value="C:cell periphery"/>
    <property type="evidence" value="ECO:0007669"/>
    <property type="project" value="UniProtKB-ARBA"/>
</dbReference>
<dbReference type="Gene3D" id="1.10.275.10">
    <property type="entry name" value="Fumarase/aspartase (N-terminal domain)"/>
    <property type="match status" value="1"/>
</dbReference>
<dbReference type="InterPro" id="IPR001106">
    <property type="entry name" value="Aromatic_Lyase"/>
</dbReference>
<feature type="domain" description="NTR" evidence="20">
    <location>
        <begin position="990"/>
        <end position="1112"/>
    </location>
</feature>
<evidence type="ECO:0000256" key="7">
    <source>
        <dbReference type="ARBA" id="ARBA00022530"/>
    </source>
</evidence>
<dbReference type="CDD" id="cd00055">
    <property type="entry name" value="EGF_Lam"/>
    <property type="match status" value="3"/>
</dbReference>
<organism evidence="22 23">
    <name type="scientific">Scophthalmus maximus</name>
    <name type="common">Turbot</name>
    <name type="synonym">Psetta maxima</name>
    <dbReference type="NCBI Taxonomy" id="52904"/>
    <lineage>
        <taxon>Eukaryota</taxon>
        <taxon>Metazoa</taxon>
        <taxon>Chordata</taxon>
        <taxon>Craniata</taxon>
        <taxon>Vertebrata</taxon>
        <taxon>Euteleostomi</taxon>
        <taxon>Actinopterygii</taxon>
        <taxon>Neopterygii</taxon>
        <taxon>Teleostei</taxon>
        <taxon>Neoteleostei</taxon>
        <taxon>Acanthomorphata</taxon>
        <taxon>Carangaria</taxon>
        <taxon>Pleuronectiformes</taxon>
        <taxon>Pleuronectoidei</taxon>
        <taxon>Scophthalmidae</taxon>
        <taxon>Scophthalmus</taxon>
    </lineage>
</organism>
<dbReference type="EMBL" id="VEVO01000006">
    <property type="protein sequence ID" value="KAF0040678.1"/>
    <property type="molecule type" value="Genomic_DNA"/>
</dbReference>
<dbReference type="InterPro" id="IPR005921">
    <property type="entry name" value="HutH"/>
</dbReference>
<dbReference type="PROSITE" id="PS51117">
    <property type="entry name" value="LAMININ_NTER"/>
    <property type="match status" value="1"/>
</dbReference>
<dbReference type="Gene3D" id="2.10.25.10">
    <property type="entry name" value="Laminin"/>
    <property type="match status" value="1"/>
</dbReference>
<dbReference type="Gene3D" id="1.20.200.10">
    <property type="entry name" value="Fumarase/aspartase (Central domain)"/>
    <property type="match status" value="1"/>
</dbReference>
<dbReference type="CDD" id="cd00332">
    <property type="entry name" value="PAL-HAL"/>
    <property type="match status" value="1"/>
</dbReference>
<evidence type="ECO:0000256" key="13">
    <source>
        <dbReference type="ARBA" id="ARBA00023239"/>
    </source>
</evidence>
<dbReference type="InterPro" id="IPR018933">
    <property type="entry name" value="Netrin_module_non-TIMP"/>
</dbReference>
<dbReference type="Gene3D" id="2.40.50.120">
    <property type="match status" value="1"/>
</dbReference>
<dbReference type="InterPro" id="IPR022313">
    <property type="entry name" value="Phe/His_NH3-lyase_AS"/>
</dbReference>
<dbReference type="GO" id="GO:0005737">
    <property type="term" value="C:cytoplasm"/>
    <property type="evidence" value="ECO:0007669"/>
    <property type="project" value="InterPro"/>
</dbReference>
<gene>
    <name evidence="22" type="ORF">F2P81_006576</name>
</gene>
<evidence type="ECO:0000313" key="23">
    <source>
        <dbReference type="Proteomes" id="UP000438429"/>
    </source>
</evidence>
<dbReference type="NCBIfam" id="TIGR01225">
    <property type="entry name" value="hutH"/>
    <property type="match status" value="1"/>
</dbReference>
<comment type="pathway">
    <text evidence="2 18">Amino-acid degradation; L-histidine degradation into L-glutamate; N-formimidoyl-L-glutamate from L-histidine: step 1/3.</text>
</comment>
<dbReference type="PRINTS" id="PR00011">
    <property type="entry name" value="EGFLAMININ"/>
</dbReference>
<evidence type="ECO:0000256" key="18">
    <source>
        <dbReference type="RuleBase" id="RU004479"/>
    </source>
</evidence>
<feature type="domain" description="Laminin EGF-like" evidence="19">
    <location>
        <begin position="826"/>
        <end position="933"/>
    </location>
</feature>
<dbReference type="InterPro" id="IPR024083">
    <property type="entry name" value="Fumarase/histidase_N"/>
</dbReference>
<evidence type="ECO:0000256" key="11">
    <source>
        <dbReference type="ARBA" id="ARBA00023157"/>
    </source>
</evidence>
<evidence type="ECO:0000256" key="15">
    <source>
        <dbReference type="ARBA" id="ARBA00049269"/>
    </source>
</evidence>
<dbReference type="AlphaFoldDB" id="A0A6A4T8I8"/>
<evidence type="ECO:0000256" key="2">
    <source>
        <dbReference type="ARBA" id="ARBA00005113"/>
    </source>
</evidence>
<dbReference type="FunFam" id="3.10.20.90:FF:000111">
    <property type="entry name" value="Histidine ammonia-lyase"/>
    <property type="match status" value="1"/>
</dbReference>
<dbReference type="PROSITE" id="PS50027">
    <property type="entry name" value="EGF_LAM_2"/>
    <property type="match status" value="1"/>
</dbReference>
<comment type="caution">
    <text evidence="22">The sequence shown here is derived from an EMBL/GenBank/DDBJ whole genome shotgun (WGS) entry which is preliminary data.</text>
</comment>
<keyword evidence="13 17" id="KW-0456">Lyase</keyword>
<dbReference type="SUPFAM" id="SSF48557">
    <property type="entry name" value="L-aspartase-like"/>
    <property type="match status" value="1"/>
</dbReference>
<keyword evidence="6" id="KW-0964">Secreted</keyword>
<dbReference type="SMART" id="SM00180">
    <property type="entry name" value="EGF_Lam"/>
    <property type="match status" value="3"/>
</dbReference>
<dbReference type="PROSITE" id="PS00488">
    <property type="entry name" value="PAL_HISTIDASE"/>
    <property type="match status" value="1"/>
</dbReference>
<dbReference type="SMART" id="SM00643">
    <property type="entry name" value="C345C"/>
    <property type="match status" value="1"/>
</dbReference>
<dbReference type="InterPro" id="IPR002049">
    <property type="entry name" value="LE_dom"/>
</dbReference>
<evidence type="ECO:0000256" key="5">
    <source>
        <dbReference type="ARBA" id="ARBA00017271"/>
    </source>
</evidence>
<dbReference type="PANTHER" id="PTHR10362">
    <property type="entry name" value="HISTIDINE AMMONIA-LYASE"/>
    <property type="match status" value="1"/>
</dbReference>
<dbReference type="FunFam" id="2.170.300.10:FF:000001">
    <property type="entry name" value="Laminin subunit beta-1"/>
    <property type="match status" value="1"/>
</dbReference>
<dbReference type="Pfam" id="PF01759">
    <property type="entry name" value="NTR"/>
    <property type="match status" value="1"/>
</dbReference>
<evidence type="ECO:0000259" key="20">
    <source>
        <dbReference type="PROSITE" id="PS50189"/>
    </source>
</evidence>
<dbReference type="InterPro" id="IPR008948">
    <property type="entry name" value="L-Aspartase-like"/>
</dbReference>
<evidence type="ECO:0000256" key="1">
    <source>
        <dbReference type="ARBA" id="ARBA00004498"/>
    </source>
</evidence>
<dbReference type="Pfam" id="PF00221">
    <property type="entry name" value="Lyase_aromatic"/>
    <property type="match status" value="1"/>
</dbReference>
<dbReference type="GO" id="GO:0019557">
    <property type="term" value="P:L-histidine catabolic process to glutamate and formate"/>
    <property type="evidence" value="ECO:0007669"/>
    <property type="project" value="UniProtKB-UniPathway"/>
</dbReference>
<dbReference type="SUPFAM" id="SSF50242">
    <property type="entry name" value="TIMP-like"/>
    <property type="match status" value="1"/>
</dbReference>
<evidence type="ECO:0000259" key="21">
    <source>
        <dbReference type="PROSITE" id="PS51117"/>
    </source>
</evidence>
<dbReference type="Proteomes" id="UP000438429">
    <property type="component" value="Unassembled WGS sequence"/>
</dbReference>
<evidence type="ECO:0000256" key="14">
    <source>
        <dbReference type="ARBA" id="ARBA00023292"/>
    </source>
</evidence>
<dbReference type="InterPro" id="IPR001134">
    <property type="entry name" value="Netrin_domain"/>
</dbReference>
<evidence type="ECO:0000256" key="4">
    <source>
        <dbReference type="ARBA" id="ARBA00012994"/>
    </source>
</evidence>